<comment type="caution">
    <text evidence="1">The sequence shown here is derived from an EMBL/GenBank/DDBJ whole genome shotgun (WGS) entry which is preliminary data.</text>
</comment>
<feature type="non-terminal residue" evidence="1">
    <location>
        <position position="148"/>
    </location>
</feature>
<evidence type="ECO:0000313" key="1">
    <source>
        <dbReference type="EMBL" id="CAG8693643.1"/>
    </source>
</evidence>
<protein>
    <submittedName>
        <fullName evidence="1">12809_t:CDS:1</fullName>
    </submittedName>
</protein>
<name>A0ACA9P9A5_9GLOM</name>
<accession>A0ACA9P9A5</accession>
<reference evidence="1" key="1">
    <citation type="submission" date="2021-06" db="EMBL/GenBank/DDBJ databases">
        <authorList>
            <person name="Kallberg Y."/>
            <person name="Tangrot J."/>
            <person name="Rosling A."/>
        </authorList>
    </citation>
    <scope>NUCLEOTIDE SEQUENCE</scope>
    <source>
        <strain evidence="1">CL356</strain>
    </source>
</reference>
<evidence type="ECO:0000313" key="2">
    <source>
        <dbReference type="Proteomes" id="UP000789525"/>
    </source>
</evidence>
<organism evidence="1 2">
    <name type="scientific">Acaulospora colombiana</name>
    <dbReference type="NCBI Taxonomy" id="27376"/>
    <lineage>
        <taxon>Eukaryota</taxon>
        <taxon>Fungi</taxon>
        <taxon>Fungi incertae sedis</taxon>
        <taxon>Mucoromycota</taxon>
        <taxon>Glomeromycotina</taxon>
        <taxon>Glomeromycetes</taxon>
        <taxon>Diversisporales</taxon>
        <taxon>Acaulosporaceae</taxon>
        <taxon>Acaulospora</taxon>
    </lineage>
</organism>
<sequence>MTPSTLGLPYGQLTYFSEFQTAVLLLSKRSEFITRFLYYVKDVIQYFLAQHPQPAGNPQLARNILTLARNQLQQTIRRTPHGITTPEPYQSVHRLFIVVVELLMMEETPDRQIQSRKRIPLSQGPGRTRRGKVPSRDVMRGEHDAYDD</sequence>
<dbReference type="Proteomes" id="UP000789525">
    <property type="component" value="Unassembled WGS sequence"/>
</dbReference>
<dbReference type="EMBL" id="CAJVPT010030201">
    <property type="protein sequence ID" value="CAG8693643.1"/>
    <property type="molecule type" value="Genomic_DNA"/>
</dbReference>
<keyword evidence="2" id="KW-1185">Reference proteome</keyword>
<gene>
    <name evidence="1" type="ORF">ACOLOM_LOCUS9942</name>
</gene>
<proteinExistence type="predicted"/>